<evidence type="ECO:0000313" key="1">
    <source>
        <dbReference type="EMBL" id="VFQ70027.1"/>
    </source>
</evidence>
<dbReference type="AlphaFoldDB" id="A0A484L125"/>
<dbReference type="EMBL" id="OOIL02000868">
    <property type="protein sequence ID" value="VFQ70027.1"/>
    <property type="molecule type" value="Genomic_DNA"/>
</dbReference>
<dbReference type="Proteomes" id="UP000595140">
    <property type="component" value="Unassembled WGS sequence"/>
</dbReference>
<sequence length="68" mass="8036">MFGKVIFSFRPNMPYVQRFLKVESKDESLILAESLLQSALHQIAFCIKTRSNRFNLQGIKFFMFQCLK</sequence>
<keyword evidence="2" id="KW-1185">Reference proteome</keyword>
<accession>A0A484L125</accession>
<organism evidence="1 2">
    <name type="scientific">Cuscuta campestris</name>
    <dbReference type="NCBI Taxonomy" id="132261"/>
    <lineage>
        <taxon>Eukaryota</taxon>
        <taxon>Viridiplantae</taxon>
        <taxon>Streptophyta</taxon>
        <taxon>Embryophyta</taxon>
        <taxon>Tracheophyta</taxon>
        <taxon>Spermatophyta</taxon>
        <taxon>Magnoliopsida</taxon>
        <taxon>eudicotyledons</taxon>
        <taxon>Gunneridae</taxon>
        <taxon>Pentapetalae</taxon>
        <taxon>asterids</taxon>
        <taxon>lamiids</taxon>
        <taxon>Solanales</taxon>
        <taxon>Convolvulaceae</taxon>
        <taxon>Cuscuteae</taxon>
        <taxon>Cuscuta</taxon>
        <taxon>Cuscuta subgen. Grammica</taxon>
        <taxon>Cuscuta sect. Cleistogrammica</taxon>
    </lineage>
</organism>
<name>A0A484L125_9ASTE</name>
<gene>
    <name evidence="1" type="ORF">CCAM_LOCUS11803</name>
</gene>
<reference evidence="1 2" key="1">
    <citation type="submission" date="2018-04" db="EMBL/GenBank/DDBJ databases">
        <authorList>
            <person name="Vogel A."/>
        </authorList>
    </citation>
    <scope>NUCLEOTIDE SEQUENCE [LARGE SCALE GENOMIC DNA]</scope>
</reference>
<proteinExistence type="predicted"/>
<evidence type="ECO:0000313" key="2">
    <source>
        <dbReference type="Proteomes" id="UP000595140"/>
    </source>
</evidence>
<protein>
    <submittedName>
        <fullName evidence="1">Uncharacterized protein</fullName>
    </submittedName>
</protein>